<reference evidence="1 2" key="1">
    <citation type="submission" date="2017-03" db="EMBL/GenBank/DDBJ databases">
        <title>Genome analysis of strain PAMC 26577.</title>
        <authorList>
            <person name="Oh H.-M."/>
            <person name="Yang J.-A."/>
        </authorList>
    </citation>
    <scope>NUCLEOTIDE SEQUENCE [LARGE SCALE GENOMIC DNA]</scope>
    <source>
        <strain evidence="1 2">PAMC 26577</strain>
    </source>
</reference>
<proteinExistence type="predicted"/>
<evidence type="ECO:0000313" key="1">
    <source>
        <dbReference type="EMBL" id="OTP65365.1"/>
    </source>
</evidence>
<dbReference type="AlphaFoldDB" id="A0A242M347"/>
<protein>
    <submittedName>
        <fullName evidence="1">Uncharacterized protein</fullName>
    </submittedName>
</protein>
<sequence length="68" mass="7811">MLSVESLVDCMFRVTCQRHSAKVAMWRIVDFSAILINGYNPEHNSLAWNNRDFIKSGAIEPAHFCLKK</sequence>
<name>A0A242M347_CABSO</name>
<dbReference type="Proteomes" id="UP000195221">
    <property type="component" value="Unassembled WGS sequence"/>
</dbReference>
<dbReference type="EMBL" id="NBTZ01000181">
    <property type="protein sequence ID" value="OTP65365.1"/>
    <property type="molecule type" value="Genomic_DNA"/>
</dbReference>
<accession>A0A242M347</accession>
<organism evidence="1 2">
    <name type="scientific">Caballeronia sordidicola</name>
    <name type="common">Burkholderia sordidicola</name>
    <dbReference type="NCBI Taxonomy" id="196367"/>
    <lineage>
        <taxon>Bacteria</taxon>
        <taxon>Pseudomonadati</taxon>
        <taxon>Pseudomonadota</taxon>
        <taxon>Betaproteobacteria</taxon>
        <taxon>Burkholderiales</taxon>
        <taxon>Burkholderiaceae</taxon>
        <taxon>Caballeronia</taxon>
    </lineage>
</organism>
<gene>
    <name evidence="1" type="ORF">PAMC26577_39710</name>
</gene>
<comment type="caution">
    <text evidence="1">The sequence shown here is derived from an EMBL/GenBank/DDBJ whole genome shotgun (WGS) entry which is preliminary data.</text>
</comment>
<evidence type="ECO:0000313" key="2">
    <source>
        <dbReference type="Proteomes" id="UP000195221"/>
    </source>
</evidence>